<protein>
    <submittedName>
        <fullName evidence="4">Uncharacterized protein</fullName>
    </submittedName>
</protein>
<dbReference type="OMA" id="DEVTECH"/>
<evidence type="ECO:0000256" key="1">
    <source>
        <dbReference type="SAM" id="Coils"/>
    </source>
</evidence>
<organism evidence="3 4">
    <name type="scientific">Romanomermis culicivorax</name>
    <name type="common">Nematode worm</name>
    <dbReference type="NCBI Taxonomy" id="13658"/>
    <lineage>
        <taxon>Eukaryota</taxon>
        <taxon>Metazoa</taxon>
        <taxon>Ecdysozoa</taxon>
        <taxon>Nematoda</taxon>
        <taxon>Enoplea</taxon>
        <taxon>Dorylaimia</taxon>
        <taxon>Mermithida</taxon>
        <taxon>Mermithoidea</taxon>
        <taxon>Mermithidae</taxon>
        <taxon>Romanomermis</taxon>
    </lineage>
</organism>
<evidence type="ECO:0000313" key="3">
    <source>
        <dbReference type="Proteomes" id="UP000887565"/>
    </source>
</evidence>
<dbReference type="WBParaSite" id="nRc.2.0.1.t38562-RA">
    <property type="protein sequence ID" value="nRc.2.0.1.t38562-RA"/>
    <property type="gene ID" value="nRc.2.0.1.g38562"/>
</dbReference>
<sequence length="526" mass="60179">MANAIQITTCQKRQYGKLTVALFDGYFTIHMGCTPSKNQPSDGQATSENGKNTGQRNEHQNGSQGKLNGFASRFNDANIEKKELTEELLDEYVKLEKEIYVLEQKNVTKKMEDRILQADELKKTIDQLEATCKELKKQTDKEKADVENIEQPTVRAFLKQQGTYEKKLASMQECYKEALGRQEVAEKEMAVEKAQYEKALKIVDINKKRVDRLTELYDKQDKLLGKVYVRKFDDLTKILKRSLIYHSAAIFGGKYGSELENQLEGQLDDSMEWQQRVALAKFKWANARVLLVHACTQMAFGIKRWKEVQNIDRENTRMRYFAAAEARNNFIAASQNIESARVYLGKVKFPYCTEDEIEKLEQCLNNSFSDLQSPDKMEKSTNTFMDVHRKAAALIHIEYGVPIDTVTIVIKETILKDLELANDEVTECHKKLRKERLTLINGLVKERLGHELVIEHENINEKDPEDEELLALESEKVPDDSVSADDRLNKLLTLSQPDGRFPTPLPANELAAIPTSEALFGEIKTN</sequence>
<dbReference type="Proteomes" id="UP000887565">
    <property type="component" value="Unplaced"/>
</dbReference>
<keyword evidence="3" id="KW-1185">Reference proteome</keyword>
<proteinExistence type="predicted"/>
<reference evidence="4" key="1">
    <citation type="submission" date="2022-11" db="UniProtKB">
        <authorList>
            <consortium name="WormBaseParasite"/>
        </authorList>
    </citation>
    <scope>IDENTIFICATION</scope>
</reference>
<evidence type="ECO:0000256" key="2">
    <source>
        <dbReference type="SAM" id="MobiDB-lite"/>
    </source>
</evidence>
<keyword evidence="1" id="KW-0175">Coiled coil</keyword>
<evidence type="ECO:0000313" key="4">
    <source>
        <dbReference type="WBParaSite" id="nRc.2.0.1.t38562-RA"/>
    </source>
</evidence>
<dbReference type="PANTHER" id="PTHR21974">
    <property type="entry name" value="RE15880P"/>
    <property type="match status" value="1"/>
</dbReference>
<feature type="compositionally biased region" description="Polar residues" evidence="2">
    <location>
        <begin position="36"/>
        <end position="66"/>
    </location>
</feature>
<feature type="coiled-coil region" evidence="1">
    <location>
        <begin position="78"/>
        <end position="145"/>
    </location>
</feature>
<dbReference type="PANTHER" id="PTHR21974:SF2">
    <property type="entry name" value="RE15880P"/>
    <property type="match status" value="1"/>
</dbReference>
<name>A0A915KKL4_ROMCU</name>
<dbReference type="GO" id="GO:0005929">
    <property type="term" value="C:cilium"/>
    <property type="evidence" value="ECO:0007669"/>
    <property type="project" value="TreeGrafter"/>
</dbReference>
<accession>A0A915KKL4</accession>
<dbReference type="AlphaFoldDB" id="A0A915KKL4"/>
<feature type="region of interest" description="Disordered" evidence="2">
    <location>
        <begin position="36"/>
        <end position="70"/>
    </location>
</feature>